<feature type="domain" description="HTH arsR-type" evidence="4">
    <location>
        <begin position="37"/>
        <end position="142"/>
    </location>
</feature>
<accession>A0ABS0RA66</accession>
<dbReference type="SMART" id="SM00418">
    <property type="entry name" value="HTH_ARSR"/>
    <property type="match status" value="1"/>
</dbReference>
<dbReference type="PANTHER" id="PTHR33154:SF33">
    <property type="entry name" value="TRANSCRIPTIONAL REPRESSOR SDPR"/>
    <property type="match status" value="1"/>
</dbReference>
<keyword evidence="3" id="KW-0804">Transcription</keyword>
<evidence type="ECO:0000259" key="4">
    <source>
        <dbReference type="PROSITE" id="PS50987"/>
    </source>
</evidence>
<evidence type="ECO:0000256" key="3">
    <source>
        <dbReference type="ARBA" id="ARBA00023163"/>
    </source>
</evidence>
<keyword evidence="1" id="KW-0805">Transcription regulation</keyword>
<sequence>MCGWGANSVRHIEIRWCVRGEEATVATSQATNSGGDAENEPPLAAVEALKALANPARLQIMDWLRDPHCEFAQWEPIADRDEVGVCVSHLQAKSGLAQSTVSSYMATLERAGLVQATRVGKWIHYKRNEGTLSRLAEMLRGT</sequence>
<organism evidence="5 6">
    <name type="scientific">Streptomyces javensis</name>
    <dbReference type="NCBI Taxonomy" id="114698"/>
    <lineage>
        <taxon>Bacteria</taxon>
        <taxon>Bacillati</taxon>
        <taxon>Actinomycetota</taxon>
        <taxon>Actinomycetes</taxon>
        <taxon>Kitasatosporales</taxon>
        <taxon>Streptomycetaceae</taxon>
        <taxon>Streptomyces</taxon>
        <taxon>Streptomyces violaceusniger group</taxon>
    </lineage>
</organism>
<dbReference type="PANTHER" id="PTHR33154">
    <property type="entry name" value="TRANSCRIPTIONAL REGULATOR, ARSR FAMILY"/>
    <property type="match status" value="1"/>
</dbReference>
<dbReference type="Gene3D" id="1.10.10.10">
    <property type="entry name" value="Winged helix-like DNA-binding domain superfamily/Winged helix DNA-binding domain"/>
    <property type="match status" value="1"/>
</dbReference>
<dbReference type="SUPFAM" id="SSF46785">
    <property type="entry name" value="Winged helix' DNA-binding domain"/>
    <property type="match status" value="1"/>
</dbReference>
<dbReference type="InterPro" id="IPR051081">
    <property type="entry name" value="HTH_MetalResp_TranReg"/>
</dbReference>
<dbReference type="InterPro" id="IPR005471">
    <property type="entry name" value="Tscrpt_reg_IclR_N"/>
</dbReference>
<evidence type="ECO:0000313" key="5">
    <source>
        <dbReference type="EMBL" id="MBI0314205.1"/>
    </source>
</evidence>
<reference evidence="5 6" key="1">
    <citation type="submission" date="2020-12" db="EMBL/GenBank/DDBJ databases">
        <authorList>
            <person name="Kusuma A.B."/>
            <person name="Nouioui I."/>
            <person name="Goodfellow M."/>
        </authorList>
    </citation>
    <scope>NUCLEOTIDE SEQUENCE [LARGE SCALE GENOMIC DNA]</scope>
    <source>
        <strain evidence="5 6">DSM 41764</strain>
    </source>
</reference>
<dbReference type="PROSITE" id="PS50987">
    <property type="entry name" value="HTH_ARSR_2"/>
    <property type="match status" value="1"/>
</dbReference>
<dbReference type="InterPro" id="IPR011991">
    <property type="entry name" value="ArsR-like_HTH"/>
</dbReference>
<evidence type="ECO:0000313" key="6">
    <source>
        <dbReference type="Proteomes" id="UP000638849"/>
    </source>
</evidence>
<evidence type="ECO:0000256" key="2">
    <source>
        <dbReference type="ARBA" id="ARBA00023125"/>
    </source>
</evidence>
<protein>
    <submittedName>
        <fullName evidence="5">Helix-turn-helix transcriptional regulator</fullName>
    </submittedName>
</protein>
<comment type="caution">
    <text evidence="5">The sequence shown here is derived from an EMBL/GenBank/DDBJ whole genome shotgun (WGS) entry which is preliminary data.</text>
</comment>
<gene>
    <name evidence="5" type="ORF">JBF12_14655</name>
</gene>
<keyword evidence="6" id="KW-1185">Reference proteome</keyword>
<dbReference type="Proteomes" id="UP000638849">
    <property type="component" value="Unassembled WGS sequence"/>
</dbReference>
<keyword evidence="2" id="KW-0238">DNA-binding</keyword>
<name>A0ABS0RA66_9ACTN</name>
<dbReference type="CDD" id="cd00090">
    <property type="entry name" value="HTH_ARSR"/>
    <property type="match status" value="1"/>
</dbReference>
<dbReference type="InterPro" id="IPR036388">
    <property type="entry name" value="WH-like_DNA-bd_sf"/>
</dbReference>
<dbReference type="InterPro" id="IPR036390">
    <property type="entry name" value="WH_DNA-bd_sf"/>
</dbReference>
<proteinExistence type="predicted"/>
<dbReference type="EMBL" id="JAEEAQ010000114">
    <property type="protein sequence ID" value="MBI0314205.1"/>
    <property type="molecule type" value="Genomic_DNA"/>
</dbReference>
<dbReference type="Pfam" id="PF09339">
    <property type="entry name" value="HTH_IclR"/>
    <property type="match status" value="1"/>
</dbReference>
<evidence type="ECO:0000256" key="1">
    <source>
        <dbReference type="ARBA" id="ARBA00023015"/>
    </source>
</evidence>
<dbReference type="InterPro" id="IPR001845">
    <property type="entry name" value="HTH_ArsR_DNA-bd_dom"/>
</dbReference>